<organism evidence="1 2">
    <name type="scientific">Sulfurimonas aquatica</name>
    <dbReference type="NCBI Taxonomy" id="2672570"/>
    <lineage>
        <taxon>Bacteria</taxon>
        <taxon>Pseudomonadati</taxon>
        <taxon>Campylobacterota</taxon>
        <taxon>Epsilonproteobacteria</taxon>
        <taxon>Campylobacterales</taxon>
        <taxon>Sulfurimonadaceae</taxon>
        <taxon>Sulfurimonas</taxon>
    </lineage>
</organism>
<keyword evidence="2" id="KW-1185">Reference proteome</keyword>
<dbReference type="RefSeq" id="WP_207561510.1">
    <property type="nucleotide sequence ID" value="NZ_CP046072.1"/>
</dbReference>
<gene>
    <name evidence="1" type="ORF">GJV85_11445</name>
</gene>
<name>A0A975GDV1_9BACT</name>
<reference evidence="1" key="2">
    <citation type="submission" date="2021-04" db="EMBL/GenBank/DDBJ databases">
        <title>Isolation and characterization of a novel species of the genus Sulfurimonas.</title>
        <authorList>
            <person name="Fukui M."/>
        </authorList>
    </citation>
    <scope>NUCLEOTIDE SEQUENCE</scope>
    <source>
        <strain evidence="1">H1576</strain>
    </source>
</reference>
<protein>
    <submittedName>
        <fullName evidence="1">Uncharacterized protein</fullName>
    </submittedName>
</protein>
<sequence length="198" mass="22588">MKIFLMLFIALNLMAQNDYSLRIAHGNATESALGDVIIGKIGSHPEDLQVYSLDLGYLVKENVFEMPIDIYIKTGLSKYNEDKYKSIYGASIHIKAYYNLDFFSNRARFGISDGISYTHGILRTEYLEALQIDGKTSKYLNYLDISLDFDLGRLICFKPMYDTYFGWALKHRSGIFGLINGVTKGGSNYNTLYIEKNF</sequence>
<dbReference type="Proteomes" id="UP000671852">
    <property type="component" value="Chromosome"/>
</dbReference>
<evidence type="ECO:0000313" key="2">
    <source>
        <dbReference type="Proteomes" id="UP000671852"/>
    </source>
</evidence>
<dbReference type="EMBL" id="CP046072">
    <property type="protein sequence ID" value="QSZ42699.1"/>
    <property type="molecule type" value="Genomic_DNA"/>
</dbReference>
<dbReference type="AlphaFoldDB" id="A0A975GDV1"/>
<proteinExistence type="predicted"/>
<dbReference type="KEGG" id="saqt:GJV85_11445"/>
<accession>A0A975GDV1</accession>
<reference evidence="1" key="1">
    <citation type="submission" date="2019-11" db="EMBL/GenBank/DDBJ databases">
        <authorList>
            <person name="Kojima H."/>
        </authorList>
    </citation>
    <scope>NUCLEOTIDE SEQUENCE</scope>
    <source>
        <strain evidence="1">H1576</strain>
    </source>
</reference>
<evidence type="ECO:0000313" key="1">
    <source>
        <dbReference type="EMBL" id="QSZ42699.1"/>
    </source>
</evidence>